<comment type="caution">
    <text evidence="2">The sequence shown here is derived from an EMBL/GenBank/DDBJ whole genome shotgun (WGS) entry which is preliminary data.</text>
</comment>
<reference evidence="3" key="1">
    <citation type="journal article" date="2019" name="Int. J. Syst. Evol. Microbiol.">
        <title>The Global Catalogue of Microorganisms (GCM) 10K type strain sequencing project: providing services to taxonomists for standard genome sequencing and annotation.</title>
        <authorList>
            <consortium name="The Broad Institute Genomics Platform"/>
            <consortium name="The Broad Institute Genome Sequencing Center for Infectious Disease"/>
            <person name="Wu L."/>
            <person name="Ma J."/>
        </authorList>
    </citation>
    <scope>NUCLEOTIDE SEQUENCE [LARGE SCALE GENOMIC DNA]</scope>
    <source>
        <strain evidence="3">CCUG 57401</strain>
    </source>
</reference>
<feature type="region of interest" description="Disordered" evidence="1">
    <location>
        <begin position="90"/>
        <end position="137"/>
    </location>
</feature>
<feature type="region of interest" description="Disordered" evidence="1">
    <location>
        <begin position="1"/>
        <end position="24"/>
    </location>
</feature>
<organism evidence="2 3">
    <name type="scientific">Caenimonas terrae</name>
    <dbReference type="NCBI Taxonomy" id="696074"/>
    <lineage>
        <taxon>Bacteria</taxon>
        <taxon>Pseudomonadati</taxon>
        <taxon>Pseudomonadota</taxon>
        <taxon>Betaproteobacteria</taxon>
        <taxon>Burkholderiales</taxon>
        <taxon>Comamonadaceae</taxon>
        <taxon>Caenimonas</taxon>
    </lineage>
</organism>
<gene>
    <name evidence="2" type="ORF">ACFPOE_21830</name>
</gene>
<evidence type="ECO:0000313" key="2">
    <source>
        <dbReference type="EMBL" id="MFC5500198.1"/>
    </source>
</evidence>
<feature type="compositionally biased region" description="Basic and acidic residues" evidence="1">
    <location>
        <begin position="90"/>
        <end position="104"/>
    </location>
</feature>
<sequence>MRSSSPSPSRHLIGNRVASAKSTTEKVQEDIQLAEAELHLANVVMTDKLAGSVSDAELAKAVSHTEQVEEKLRDAGESLNVVAELLSSEERDRQRLEQAAREADGSSSPGARSGEGSASVIEHLRELTRHKLNSDQA</sequence>
<name>A0ABW0NM08_9BURK</name>
<protein>
    <submittedName>
        <fullName evidence="2">Uncharacterized protein</fullName>
    </submittedName>
</protein>
<feature type="compositionally biased region" description="Basic and acidic residues" evidence="1">
    <location>
        <begin position="122"/>
        <end position="137"/>
    </location>
</feature>
<keyword evidence="3" id="KW-1185">Reference proteome</keyword>
<dbReference type="EMBL" id="JBHSMF010000010">
    <property type="protein sequence ID" value="MFC5500198.1"/>
    <property type="molecule type" value="Genomic_DNA"/>
</dbReference>
<accession>A0ABW0NM08</accession>
<proteinExistence type="predicted"/>
<evidence type="ECO:0000256" key="1">
    <source>
        <dbReference type="SAM" id="MobiDB-lite"/>
    </source>
</evidence>
<evidence type="ECO:0000313" key="3">
    <source>
        <dbReference type="Proteomes" id="UP001596037"/>
    </source>
</evidence>
<dbReference type="Proteomes" id="UP001596037">
    <property type="component" value="Unassembled WGS sequence"/>
</dbReference>
<dbReference type="RefSeq" id="WP_376852438.1">
    <property type="nucleotide sequence ID" value="NZ_JBHSMF010000010.1"/>
</dbReference>